<organism evidence="5 6">
    <name type="scientific">Coemansia javaensis</name>
    <dbReference type="NCBI Taxonomy" id="2761396"/>
    <lineage>
        <taxon>Eukaryota</taxon>
        <taxon>Fungi</taxon>
        <taxon>Fungi incertae sedis</taxon>
        <taxon>Zoopagomycota</taxon>
        <taxon>Kickxellomycotina</taxon>
        <taxon>Kickxellomycetes</taxon>
        <taxon>Kickxellales</taxon>
        <taxon>Kickxellaceae</taxon>
        <taxon>Coemansia</taxon>
    </lineage>
</organism>
<dbReference type="PROSITE" id="PS50297">
    <property type="entry name" value="ANK_REP_REGION"/>
    <property type="match status" value="2"/>
</dbReference>
<dbReference type="PROSITE" id="PS50088">
    <property type="entry name" value="ANK_REPEAT"/>
    <property type="match status" value="2"/>
</dbReference>
<accession>A0A9W8HBD8</accession>
<evidence type="ECO:0000256" key="4">
    <source>
        <dbReference type="SAM" id="MobiDB-lite"/>
    </source>
</evidence>
<dbReference type="InterPro" id="IPR002110">
    <property type="entry name" value="Ankyrin_rpt"/>
</dbReference>
<evidence type="ECO:0000313" key="6">
    <source>
        <dbReference type="Proteomes" id="UP001140217"/>
    </source>
</evidence>
<dbReference type="PANTHER" id="PTHR24198:SF165">
    <property type="entry name" value="ANKYRIN REPEAT-CONTAINING PROTEIN-RELATED"/>
    <property type="match status" value="1"/>
</dbReference>
<feature type="region of interest" description="Disordered" evidence="4">
    <location>
        <begin position="219"/>
        <end position="243"/>
    </location>
</feature>
<feature type="repeat" description="ANK" evidence="3">
    <location>
        <begin position="153"/>
        <end position="185"/>
    </location>
</feature>
<dbReference type="InterPro" id="IPR036770">
    <property type="entry name" value="Ankyrin_rpt-contain_sf"/>
</dbReference>
<keyword evidence="2 3" id="KW-0040">ANK repeat</keyword>
<name>A0A9W8HBD8_9FUNG</name>
<dbReference type="Pfam" id="PF13637">
    <property type="entry name" value="Ank_4"/>
    <property type="match status" value="1"/>
</dbReference>
<dbReference type="EMBL" id="JANBUL010000071">
    <property type="protein sequence ID" value="KAJ2782494.1"/>
    <property type="molecule type" value="Genomic_DNA"/>
</dbReference>
<dbReference type="OrthoDB" id="426293at2759"/>
<gene>
    <name evidence="5" type="primary">AVO2</name>
    <name evidence="5" type="ORF">H4R18_002246</name>
</gene>
<dbReference type="SMART" id="SM00248">
    <property type="entry name" value="ANK"/>
    <property type="match status" value="3"/>
</dbReference>
<keyword evidence="1" id="KW-0677">Repeat</keyword>
<dbReference type="Pfam" id="PF12796">
    <property type="entry name" value="Ank_2"/>
    <property type="match status" value="1"/>
</dbReference>
<protein>
    <submittedName>
        <fullName evidence="5">Target of rapamycin complex 2 subunit avo2</fullName>
    </submittedName>
</protein>
<sequence>MADRPALMTDFWLPTGQRVHRAILDNDLQALRWLVDSGRVEDICNKEADENGWSSLMLAARYNRREIFDYLLGLGHDDETVSTDAEGNTIPMVCAKYCHEDACLVYLERYPQTMSNVNRDGSSAINWAAQNGLNRVIAWILDHGGNANQRDIEGNTPLHHAASWNQYQTVALLLESDAQPTLKNHKGYTAIDYAYSPAMDKHIRDIVMRLQIKRHKRQAGSFSTPLARASGDTAPLTPPPSAM</sequence>
<evidence type="ECO:0000256" key="1">
    <source>
        <dbReference type="ARBA" id="ARBA00022737"/>
    </source>
</evidence>
<keyword evidence="6" id="KW-1185">Reference proteome</keyword>
<evidence type="ECO:0000256" key="3">
    <source>
        <dbReference type="PROSITE-ProRule" id="PRU00023"/>
    </source>
</evidence>
<proteinExistence type="predicted"/>
<evidence type="ECO:0000256" key="2">
    <source>
        <dbReference type="ARBA" id="ARBA00023043"/>
    </source>
</evidence>
<dbReference type="AlphaFoldDB" id="A0A9W8HBD8"/>
<reference evidence="5" key="1">
    <citation type="submission" date="2022-07" db="EMBL/GenBank/DDBJ databases">
        <title>Phylogenomic reconstructions and comparative analyses of Kickxellomycotina fungi.</title>
        <authorList>
            <person name="Reynolds N.K."/>
            <person name="Stajich J.E."/>
            <person name="Barry K."/>
            <person name="Grigoriev I.V."/>
            <person name="Crous P."/>
            <person name="Smith M.E."/>
        </authorList>
    </citation>
    <scope>NUCLEOTIDE SEQUENCE</scope>
    <source>
        <strain evidence="5">NBRC 105414</strain>
    </source>
</reference>
<dbReference type="PANTHER" id="PTHR24198">
    <property type="entry name" value="ANKYRIN REPEAT AND PROTEIN KINASE DOMAIN-CONTAINING PROTEIN"/>
    <property type="match status" value="1"/>
</dbReference>
<dbReference type="SUPFAM" id="SSF48403">
    <property type="entry name" value="Ankyrin repeat"/>
    <property type="match status" value="1"/>
</dbReference>
<evidence type="ECO:0000313" key="5">
    <source>
        <dbReference type="EMBL" id="KAJ2782494.1"/>
    </source>
</evidence>
<dbReference type="Proteomes" id="UP001140217">
    <property type="component" value="Unassembled WGS sequence"/>
</dbReference>
<dbReference type="Gene3D" id="1.25.40.20">
    <property type="entry name" value="Ankyrin repeat-containing domain"/>
    <property type="match status" value="2"/>
</dbReference>
<feature type="repeat" description="ANK" evidence="3">
    <location>
        <begin position="120"/>
        <end position="152"/>
    </location>
</feature>
<comment type="caution">
    <text evidence="5">The sequence shown here is derived from an EMBL/GenBank/DDBJ whole genome shotgun (WGS) entry which is preliminary data.</text>
</comment>